<accession>A0A5J5F2A0</accession>
<dbReference type="AlphaFoldDB" id="A0A5J5F2A0"/>
<organism evidence="2 3">
    <name type="scientific">Sphaerosporella brunnea</name>
    <dbReference type="NCBI Taxonomy" id="1250544"/>
    <lineage>
        <taxon>Eukaryota</taxon>
        <taxon>Fungi</taxon>
        <taxon>Dikarya</taxon>
        <taxon>Ascomycota</taxon>
        <taxon>Pezizomycotina</taxon>
        <taxon>Pezizomycetes</taxon>
        <taxon>Pezizales</taxon>
        <taxon>Pyronemataceae</taxon>
        <taxon>Sphaerosporella</taxon>
    </lineage>
</organism>
<dbReference type="Pfam" id="PF11917">
    <property type="entry name" value="DUF3435"/>
    <property type="match status" value="1"/>
</dbReference>
<dbReference type="InterPro" id="IPR021842">
    <property type="entry name" value="DUF3435"/>
</dbReference>
<gene>
    <name evidence="2" type="ORF">FN846DRAFT_574329</name>
</gene>
<dbReference type="EMBL" id="VXIS01000051">
    <property type="protein sequence ID" value="KAA8910022.1"/>
    <property type="molecule type" value="Genomic_DNA"/>
</dbReference>
<reference evidence="2 3" key="1">
    <citation type="submission" date="2019-09" db="EMBL/GenBank/DDBJ databases">
        <title>Draft genome of the ectomycorrhizal ascomycete Sphaerosporella brunnea.</title>
        <authorList>
            <consortium name="DOE Joint Genome Institute"/>
            <person name="Benucci G.M."/>
            <person name="Marozzi G."/>
            <person name="Antonielli L."/>
            <person name="Sanchez S."/>
            <person name="Marco P."/>
            <person name="Wang X."/>
            <person name="Falini L.B."/>
            <person name="Barry K."/>
            <person name="Haridas S."/>
            <person name="Lipzen A."/>
            <person name="Labutti K."/>
            <person name="Grigoriev I.V."/>
            <person name="Murat C."/>
            <person name="Martin F."/>
            <person name="Albertini E."/>
            <person name="Donnini D."/>
            <person name="Bonito G."/>
        </authorList>
    </citation>
    <scope>NUCLEOTIDE SEQUENCE [LARGE SCALE GENOMIC DNA]</scope>
    <source>
        <strain evidence="2 3">Sb_GMNB300</strain>
    </source>
</reference>
<evidence type="ECO:0000313" key="2">
    <source>
        <dbReference type="EMBL" id="KAA8910022.1"/>
    </source>
</evidence>
<protein>
    <submittedName>
        <fullName evidence="2">Uncharacterized protein</fullName>
    </submittedName>
</protein>
<dbReference type="Proteomes" id="UP000326924">
    <property type="component" value="Unassembled WGS sequence"/>
</dbReference>
<sequence length="232" mass="25529">MPVFREITTTSTGFTISNTEAWSYGSMCSGARQLGRSAGFKQDTTPYDMIRGAANKIEDIMSPPTEHRQLCGLSSGDTQTPYDQFKKPTSFITGYYISRRKSNMNKWTLEAKGAEVNPPKVLGLASTDGNVVCHNLSAAVRKEVKPVAGEVVVAREGGLRLGLDSTKERIPMCHAGAVSFYGNSLNKVGSPWARKHVRKHRLQQHLIRNESKGREGGNKQAYLSEHIDIDDA</sequence>
<evidence type="ECO:0000313" key="3">
    <source>
        <dbReference type="Proteomes" id="UP000326924"/>
    </source>
</evidence>
<feature type="compositionally biased region" description="Basic and acidic residues" evidence="1">
    <location>
        <begin position="207"/>
        <end position="217"/>
    </location>
</feature>
<proteinExistence type="predicted"/>
<name>A0A5J5F2A0_9PEZI</name>
<comment type="caution">
    <text evidence="2">The sequence shown here is derived from an EMBL/GenBank/DDBJ whole genome shotgun (WGS) entry which is preliminary data.</text>
</comment>
<evidence type="ECO:0000256" key="1">
    <source>
        <dbReference type="SAM" id="MobiDB-lite"/>
    </source>
</evidence>
<dbReference type="InParanoid" id="A0A5J5F2A0"/>
<feature type="region of interest" description="Disordered" evidence="1">
    <location>
        <begin position="206"/>
        <end position="232"/>
    </location>
</feature>
<keyword evidence="3" id="KW-1185">Reference proteome</keyword>